<dbReference type="Gene3D" id="2.30.130.30">
    <property type="entry name" value="Hypothetical protein"/>
    <property type="match status" value="1"/>
</dbReference>
<keyword evidence="3" id="KW-1185">Reference proteome</keyword>
<proteinExistence type="predicted"/>
<dbReference type="SUPFAM" id="SSF88697">
    <property type="entry name" value="PUA domain-like"/>
    <property type="match status" value="1"/>
</dbReference>
<dbReference type="SMART" id="SM01022">
    <property type="entry name" value="ASCH"/>
    <property type="match status" value="1"/>
</dbReference>
<accession>A0AAW8EU93</accession>
<dbReference type="EMBL" id="JAUSXV010000001">
    <property type="protein sequence ID" value="MDQ0647053.1"/>
    <property type="molecule type" value="Genomic_DNA"/>
</dbReference>
<sequence>MGSQMKRALLISVKPRYARAILEGRKTVEVRRRFPEVPPGTTVVLYSSSPERAVLGTVRLKQTSTVPSDRVWEMHSDAIGIAEDALGEYLDGAEASTLLEVEDPQTWARPVSLASLRTLLGLEPPQSFRYLDADQVALIATSGAESLPAS</sequence>
<gene>
    <name evidence="2" type="ORF">QFZ53_001249</name>
</gene>
<comment type="caution">
    <text evidence="2">The sequence shown here is derived from an EMBL/GenBank/DDBJ whole genome shotgun (WGS) entry which is preliminary data.</text>
</comment>
<feature type="domain" description="ASCH" evidence="1">
    <location>
        <begin position="11"/>
        <end position="105"/>
    </location>
</feature>
<evidence type="ECO:0000259" key="1">
    <source>
        <dbReference type="SMART" id="SM01022"/>
    </source>
</evidence>
<dbReference type="InterPro" id="IPR007374">
    <property type="entry name" value="ASCH_domain"/>
</dbReference>
<protein>
    <submittedName>
        <fullName evidence="2">Transcriptional regulator</fullName>
    </submittedName>
</protein>
<dbReference type="Pfam" id="PF04266">
    <property type="entry name" value="ASCH"/>
    <property type="match status" value="1"/>
</dbReference>
<organism evidence="2 3">
    <name type="scientific">Microbacterium natoriense</name>
    <dbReference type="NCBI Taxonomy" id="284570"/>
    <lineage>
        <taxon>Bacteria</taxon>
        <taxon>Bacillati</taxon>
        <taxon>Actinomycetota</taxon>
        <taxon>Actinomycetes</taxon>
        <taxon>Micrococcales</taxon>
        <taxon>Microbacteriaceae</taxon>
        <taxon>Microbacterium</taxon>
    </lineage>
</organism>
<reference evidence="2 3" key="1">
    <citation type="submission" date="2023-07" db="EMBL/GenBank/DDBJ databases">
        <title>Comparative genomics of wheat-associated soil bacteria to identify genetic determinants of phenazine resistance.</title>
        <authorList>
            <person name="Mouncey N."/>
        </authorList>
    </citation>
    <scope>NUCLEOTIDE SEQUENCE [LARGE SCALE GENOMIC DNA]</scope>
    <source>
        <strain evidence="2 3">W4I9-1</strain>
    </source>
</reference>
<dbReference type="AlphaFoldDB" id="A0AAW8EU93"/>
<dbReference type="RefSeq" id="WP_307294666.1">
    <property type="nucleotide sequence ID" value="NZ_JAUSXV010000001.1"/>
</dbReference>
<dbReference type="InterPro" id="IPR015947">
    <property type="entry name" value="PUA-like_sf"/>
</dbReference>
<dbReference type="Proteomes" id="UP001244427">
    <property type="component" value="Unassembled WGS sequence"/>
</dbReference>
<name>A0AAW8EU93_9MICO</name>
<evidence type="ECO:0000313" key="3">
    <source>
        <dbReference type="Proteomes" id="UP001244427"/>
    </source>
</evidence>
<evidence type="ECO:0000313" key="2">
    <source>
        <dbReference type="EMBL" id="MDQ0647053.1"/>
    </source>
</evidence>